<feature type="region of interest" description="Disordered" evidence="1">
    <location>
        <begin position="1"/>
        <end position="24"/>
    </location>
</feature>
<organism evidence="2 3">
    <name type="scientific">Pleuronectes platessa</name>
    <name type="common">European plaice</name>
    <dbReference type="NCBI Taxonomy" id="8262"/>
    <lineage>
        <taxon>Eukaryota</taxon>
        <taxon>Metazoa</taxon>
        <taxon>Chordata</taxon>
        <taxon>Craniata</taxon>
        <taxon>Vertebrata</taxon>
        <taxon>Euteleostomi</taxon>
        <taxon>Actinopterygii</taxon>
        <taxon>Neopterygii</taxon>
        <taxon>Teleostei</taxon>
        <taxon>Neoteleostei</taxon>
        <taxon>Acanthomorphata</taxon>
        <taxon>Carangaria</taxon>
        <taxon>Pleuronectiformes</taxon>
        <taxon>Pleuronectoidei</taxon>
        <taxon>Pleuronectidae</taxon>
        <taxon>Pleuronectes</taxon>
    </lineage>
</organism>
<comment type="caution">
    <text evidence="2">The sequence shown here is derived from an EMBL/GenBank/DDBJ whole genome shotgun (WGS) entry which is preliminary data.</text>
</comment>
<keyword evidence="3" id="KW-1185">Reference proteome</keyword>
<dbReference type="EMBL" id="CADEAL010004242">
    <property type="protein sequence ID" value="CAB1455170.1"/>
    <property type="molecule type" value="Genomic_DNA"/>
</dbReference>
<gene>
    <name evidence="2" type="ORF">PLEPLA_LOCUS42941</name>
</gene>
<dbReference type="Proteomes" id="UP001153269">
    <property type="component" value="Unassembled WGS sequence"/>
</dbReference>
<feature type="region of interest" description="Disordered" evidence="1">
    <location>
        <begin position="70"/>
        <end position="90"/>
    </location>
</feature>
<feature type="compositionally biased region" description="Basic and acidic residues" evidence="1">
    <location>
        <begin position="1"/>
        <end position="10"/>
    </location>
</feature>
<accession>A0A9N7VVU7</accession>
<evidence type="ECO:0000313" key="2">
    <source>
        <dbReference type="EMBL" id="CAB1455170.1"/>
    </source>
</evidence>
<proteinExistence type="predicted"/>
<feature type="compositionally biased region" description="Gly residues" evidence="1">
    <location>
        <begin position="81"/>
        <end position="90"/>
    </location>
</feature>
<evidence type="ECO:0000313" key="3">
    <source>
        <dbReference type="Proteomes" id="UP001153269"/>
    </source>
</evidence>
<protein>
    <submittedName>
        <fullName evidence="2">Uncharacterized protein</fullName>
    </submittedName>
</protein>
<name>A0A9N7VVU7_PLEPL</name>
<sequence>MEKGECFKNDEEGELGGGRRRKGGGLILNKVELPWVPGRTKMRARECRQEGGKDIDRAEKGGREMVKIYLSRRRRRRRSGGDGGGDGGGGASEFLIIATATSHLATGYTMAAVALATAWSLAATRGG</sequence>
<reference evidence="2" key="1">
    <citation type="submission" date="2020-03" db="EMBL/GenBank/DDBJ databases">
        <authorList>
            <person name="Weist P."/>
        </authorList>
    </citation>
    <scope>NUCLEOTIDE SEQUENCE</scope>
</reference>
<dbReference type="AlphaFoldDB" id="A0A9N7VVU7"/>
<evidence type="ECO:0000256" key="1">
    <source>
        <dbReference type="SAM" id="MobiDB-lite"/>
    </source>
</evidence>